<dbReference type="EMBL" id="AP022563">
    <property type="protein sequence ID" value="BBX17752.1"/>
    <property type="molecule type" value="Genomic_DNA"/>
</dbReference>
<gene>
    <name evidence="2" type="ORF">MDUV_26120</name>
</gene>
<evidence type="ECO:0000259" key="1">
    <source>
        <dbReference type="Pfam" id="PF06722"/>
    </source>
</evidence>
<dbReference type="SUPFAM" id="SSF53756">
    <property type="entry name" value="UDP-Glycosyltransferase/glycogen phosphorylase"/>
    <property type="match status" value="1"/>
</dbReference>
<dbReference type="GO" id="GO:0017000">
    <property type="term" value="P:antibiotic biosynthetic process"/>
    <property type="evidence" value="ECO:0007669"/>
    <property type="project" value="UniProtKB-ARBA"/>
</dbReference>
<accession>A0A7I7K2Z5</accession>
<dbReference type="PANTHER" id="PTHR48050:SF13">
    <property type="entry name" value="STEROL 3-BETA-GLUCOSYLTRANSFERASE UGT80A2"/>
    <property type="match status" value="1"/>
</dbReference>
<sequence>MIVAVILAYTSPALGHLLPMSALLGQLASRGHSVHLRTLSSGLDYARRLGFSVEAIDSRIEAIELDDWKASNPLGALKRSISTFGRRAAHEVGDLQRALAGVAPDGVLVDVNCWGAQSATEATGLPWACFSPYSPALTVEGVPPFGLGLRPMPGIVGRWRDAAVRAGISRPLEQPALRAINSIRAQLHVAPVDSMDQFLRRAPLLFLATGTPFQYAGQWGEQVHMIGPCVPETAAGDPPDWLAAIDRPIVLVTTSSERQGDAGLVETAIAALADDPVHVVATLPSGAPPESLGGPNATVRRFVDHDLVLGRAVCAVTHGGMGATQRALARGVPVCIVPYGRDQFEVARRAQVAGCGTRLPARRLSTRRLRARIQEAIALRPGAVEVARGFAATGGVTRGADLFEQLMSGP</sequence>
<dbReference type="CDD" id="cd03784">
    <property type="entry name" value="GT1_Gtf-like"/>
    <property type="match status" value="1"/>
</dbReference>
<keyword evidence="3" id="KW-1185">Reference proteome</keyword>
<feature type="domain" description="Erythromycin biosynthesis protein CIII-like C-terminal" evidence="1">
    <location>
        <begin position="277"/>
        <end position="392"/>
    </location>
</feature>
<protein>
    <submittedName>
        <fullName evidence="2">Glycosyl transferase</fullName>
    </submittedName>
</protein>
<dbReference type="InterPro" id="IPR050426">
    <property type="entry name" value="Glycosyltransferase_28"/>
</dbReference>
<proteinExistence type="predicted"/>
<dbReference type="InterPro" id="IPR010610">
    <property type="entry name" value="EryCIII-like_C"/>
</dbReference>
<name>A0A7I7K2Z5_9MYCO</name>
<organism evidence="2 3">
    <name type="scientific">Mycolicibacterium duvalii</name>
    <dbReference type="NCBI Taxonomy" id="39688"/>
    <lineage>
        <taxon>Bacteria</taxon>
        <taxon>Bacillati</taxon>
        <taxon>Actinomycetota</taxon>
        <taxon>Actinomycetes</taxon>
        <taxon>Mycobacteriales</taxon>
        <taxon>Mycobacteriaceae</taxon>
        <taxon>Mycolicibacterium</taxon>
    </lineage>
</organism>
<dbReference type="Gene3D" id="3.40.50.2000">
    <property type="entry name" value="Glycogen Phosphorylase B"/>
    <property type="match status" value="2"/>
</dbReference>
<dbReference type="AlphaFoldDB" id="A0A7I7K2Z5"/>
<dbReference type="Pfam" id="PF06722">
    <property type="entry name" value="EryCIII-like_C"/>
    <property type="match status" value="1"/>
</dbReference>
<dbReference type="PANTHER" id="PTHR48050">
    <property type="entry name" value="STEROL 3-BETA-GLUCOSYLTRANSFERASE"/>
    <property type="match status" value="1"/>
</dbReference>
<dbReference type="InterPro" id="IPR002213">
    <property type="entry name" value="UDP_glucos_trans"/>
</dbReference>
<reference evidence="2 3" key="1">
    <citation type="journal article" date="2019" name="Emerg. Microbes Infect.">
        <title>Comprehensive subspecies identification of 175 nontuberculous mycobacteria species based on 7547 genomic profiles.</title>
        <authorList>
            <person name="Matsumoto Y."/>
            <person name="Kinjo T."/>
            <person name="Motooka D."/>
            <person name="Nabeya D."/>
            <person name="Jung N."/>
            <person name="Uechi K."/>
            <person name="Horii T."/>
            <person name="Iida T."/>
            <person name="Fujita J."/>
            <person name="Nakamura S."/>
        </authorList>
    </citation>
    <scope>NUCLEOTIDE SEQUENCE [LARGE SCALE GENOMIC DNA]</scope>
    <source>
        <strain evidence="2 3">JCM 6396</strain>
    </source>
</reference>
<dbReference type="Proteomes" id="UP000467006">
    <property type="component" value="Chromosome"/>
</dbReference>
<evidence type="ECO:0000313" key="2">
    <source>
        <dbReference type="EMBL" id="BBX17752.1"/>
    </source>
</evidence>
<dbReference type="KEGG" id="mdu:MDUV_26120"/>
<evidence type="ECO:0000313" key="3">
    <source>
        <dbReference type="Proteomes" id="UP000467006"/>
    </source>
</evidence>
<dbReference type="GO" id="GO:0008194">
    <property type="term" value="F:UDP-glycosyltransferase activity"/>
    <property type="evidence" value="ECO:0007669"/>
    <property type="project" value="InterPro"/>
</dbReference>
<keyword evidence="2" id="KW-0808">Transferase</keyword>
<dbReference type="GO" id="GO:0016758">
    <property type="term" value="F:hexosyltransferase activity"/>
    <property type="evidence" value="ECO:0007669"/>
    <property type="project" value="UniProtKB-ARBA"/>
</dbReference>